<dbReference type="SUPFAM" id="SSF51735">
    <property type="entry name" value="NAD(P)-binding Rossmann-fold domains"/>
    <property type="match status" value="2"/>
</dbReference>
<evidence type="ECO:0000256" key="1">
    <source>
        <dbReference type="ARBA" id="ARBA00006484"/>
    </source>
</evidence>
<dbReference type="PROSITE" id="PS00061">
    <property type="entry name" value="ADH_SHORT"/>
    <property type="match status" value="1"/>
</dbReference>
<dbReference type="PANTHER" id="PTHR42760:SF115">
    <property type="entry name" value="3-OXOACYL-[ACYL-CARRIER-PROTEIN] REDUCTASE FABG"/>
    <property type="match status" value="1"/>
</dbReference>
<dbReference type="AlphaFoldDB" id="A0A0R3MF14"/>
<dbReference type="PRINTS" id="PR00081">
    <property type="entry name" value="GDHRDH"/>
</dbReference>
<name>A0A0R3MF14_9BRAD</name>
<dbReference type="Proteomes" id="UP000050863">
    <property type="component" value="Unassembled WGS sequence"/>
</dbReference>
<dbReference type="CDD" id="cd05233">
    <property type="entry name" value="SDR_c"/>
    <property type="match status" value="2"/>
</dbReference>
<proteinExistence type="inferred from homology"/>
<dbReference type="GO" id="GO:0016616">
    <property type="term" value="F:oxidoreductase activity, acting on the CH-OH group of donors, NAD or NADP as acceptor"/>
    <property type="evidence" value="ECO:0007669"/>
    <property type="project" value="TreeGrafter"/>
</dbReference>
<comment type="caution">
    <text evidence="3">The sequence shown here is derived from an EMBL/GenBank/DDBJ whole genome shotgun (WGS) entry which is preliminary data.</text>
</comment>
<dbReference type="InterPro" id="IPR020904">
    <property type="entry name" value="Sc_DH/Rdtase_CS"/>
</dbReference>
<protein>
    <recommendedName>
        <fullName evidence="5">Short-chain dehydrogenase</fullName>
    </recommendedName>
</protein>
<evidence type="ECO:0000256" key="2">
    <source>
        <dbReference type="ARBA" id="ARBA00023002"/>
    </source>
</evidence>
<dbReference type="Gene3D" id="3.40.50.720">
    <property type="entry name" value="NAD(P)-binding Rossmann-like Domain"/>
    <property type="match status" value="2"/>
</dbReference>
<keyword evidence="2" id="KW-0560">Oxidoreductase</keyword>
<organism evidence="3 4">
    <name type="scientific">Bradyrhizobium jicamae</name>
    <dbReference type="NCBI Taxonomy" id="280332"/>
    <lineage>
        <taxon>Bacteria</taxon>
        <taxon>Pseudomonadati</taxon>
        <taxon>Pseudomonadota</taxon>
        <taxon>Alphaproteobacteria</taxon>
        <taxon>Hyphomicrobiales</taxon>
        <taxon>Nitrobacteraceae</taxon>
        <taxon>Bradyrhizobium</taxon>
    </lineage>
</organism>
<gene>
    <name evidence="3" type="ORF">CQ12_32460</name>
</gene>
<comment type="similarity">
    <text evidence="1">Belongs to the short-chain dehydrogenases/reductases (SDR) family.</text>
</comment>
<dbReference type="EMBL" id="LLXZ01000002">
    <property type="protein sequence ID" value="KRR15856.1"/>
    <property type="molecule type" value="Genomic_DNA"/>
</dbReference>
<dbReference type="Pfam" id="PF13561">
    <property type="entry name" value="adh_short_C2"/>
    <property type="match status" value="2"/>
</dbReference>
<dbReference type="NCBIfam" id="NF005559">
    <property type="entry name" value="PRK07231.1"/>
    <property type="match status" value="1"/>
</dbReference>
<dbReference type="PRINTS" id="PR00080">
    <property type="entry name" value="SDRFAMILY"/>
</dbReference>
<reference evidence="3 4" key="1">
    <citation type="submission" date="2014-03" db="EMBL/GenBank/DDBJ databases">
        <title>Bradyrhizobium valentinum sp. nov., isolated from effective nodules of Lupinus mariae-josephae, a lupine endemic of basic-lime soils in Eastern Spain.</title>
        <authorList>
            <person name="Duran D."/>
            <person name="Rey L."/>
            <person name="Navarro A."/>
            <person name="Busquets A."/>
            <person name="Imperial J."/>
            <person name="Ruiz-Argueso T."/>
        </authorList>
    </citation>
    <scope>NUCLEOTIDE SEQUENCE [LARGE SCALE GENOMIC DNA]</scope>
    <source>
        <strain evidence="3 4">PAC68</strain>
    </source>
</reference>
<dbReference type="FunFam" id="3.40.50.720:FF:000084">
    <property type="entry name" value="Short-chain dehydrogenase reductase"/>
    <property type="match status" value="1"/>
</dbReference>
<dbReference type="InterPro" id="IPR036291">
    <property type="entry name" value="NAD(P)-bd_dom_sf"/>
</dbReference>
<dbReference type="RefSeq" id="WP_057833376.1">
    <property type="nucleotide sequence ID" value="NZ_LLXZ01000002.1"/>
</dbReference>
<evidence type="ECO:0008006" key="5">
    <source>
        <dbReference type="Google" id="ProtNLM"/>
    </source>
</evidence>
<dbReference type="InterPro" id="IPR002347">
    <property type="entry name" value="SDR_fam"/>
</dbReference>
<dbReference type="PANTHER" id="PTHR42760">
    <property type="entry name" value="SHORT-CHAIN DEHYDROGENASES/REDUCTASES FAMILY MEMBER"/>
    <property type="match status" value="1"/>
</dbReference>
<dbReference type="STRING" id="280332.CQ12_32460"/>
<accession>A0A0R3MF14</accession>
<evidence type="ECO:0000313" key="3">
    <source>
        <dbReference type="EMBL" id="KRR15856.1"/>
    </source>
</evidence>
<keyword evidence="4" id="KW-1185">Reference proteome</keyword>
<evidence type="ECO:0000313" key="4">
    <source>
        <dbReference type="Proteomes" id="UP000050863"/>
    </source>
</evidence>
<sequence length="510" mass="51226">MRRAERKAELSGRVVLITGAAAGIGWAAAQRFAAEGARVLIADIDADRAANRVGELGAAHGFFGVDMAQPEQVAEMVRYCVSRLGGLDILVNNAGRTDTDGLGVVDQPVSVFENLVAVNLRGSLVAAEQAAAVMRRSGGGAIVNVASGAALRPLPFRNGYSASKAGVLAMTRHHACAWARDGIRVNAVAPGYTRTELVEALIARGRIDPVAVARRIPLGRMAMPEEIAAAIAFLASPRASFVTGSTFLVDGGSQLGGGQAPAPEAGNRATPPGRPTYAVVGACGLLGQALVGRLADEDATVVAIGADARKLAGLAAVECAILVELSDEHAMAKAIADIARRFGRIDGIVNAVGADAVIAGNSGEAGGDIVAGHLTGALRVAKACGPILQQQGFGALLNLTSIGGEIALGGDVAAAASAAAVAMFTRTLACEWSGHGIRINAVAAGPLEGAPSSIIGRIPLGRAASAEEIAETAAFLLSPEAGYVTGSVIAVDGGLGVHAGPDRTVAGHAA</sequence>